<reference evidence="2 3" key="1">
    <citation type="submission" date="2020-05" db="EMBL/GenBank/DDBJ databases">
        <title>Genomic Encyclopedia of Type Strains, Phase III (KMG-III): the genomes of soil and plant-associated and newly described type strains.</title>
        <authorList>
            <person name="Whitman W."/>
        </authorList>
    </citation>
    <scope>NUCLEOTIDE SEQUENCE [LARGE SCALE GENOMIC DNA]</scope>
    <source>
        <strain evidence="2 3">KCTC 19046</strain>
    </source>
</reference>
<organism evidence="2 3">
    <name type="scientific">Isoptericola halotolerans</name>
    <dbReference type="NCBI Taxonomy" id="300560"/>
    <lineage>
        <taxon>Bacteria</taxon>
        <taxon>Bacillati</taxon>
        <taxon>Actinomycetota</taxon>
        <taxon>Actinomycetes</taxon>
        <taxon>Micrococcales</taxon>
        <taxon>Promicromonosporaceae</taxon>
        <taxon>Isoptericola</taxon>
    </lineage>
</organism>
<dbReference type="CDD" id="cd04301">
    <property type="entry name" value="NAT_SF"/>
    <property type="match status" value="1"/>
</dbReference>
<dbReference type="SUPFAM" id="SSF55729">
    <property type="entry name" value="Acyl-CoA N-acyltransferases (Nat)"/>
    <property type="match status" value="2"/>
</dbReference>
<dbReference type="RefSeq" id="WP_171783261.1">
    <property type="nucleotide sequence ID" value="NZ_BAAAML010000014.1"/>
</dbReference>
<dbReference type="EMBL" id="JABEZU010000002">
    <property type="protein sequence ID" value="NOV97002.1"/>
    <property type="molecule type" value="Genomic_DNA"/>
</dbReference>
<proteinExistence type="predicted"/>
<protein>
    <submittedName>
        <fullName evidence="2">GNAT superfamily N-acetyltransferase</fullName>
    </submittedName>
</protein>
<dbReference type="InterPro" id="IPR000182">
    <property type="entry name" value="GNAT_dom"/>
</dbReference>
<feature type="domain" description="N-acetyltransferase" evidence="1">
    <location>
        <begin position="26"/>
        <end position="189"/>
    </location>
</feature>
<evidence type="ECO:0000313" key="3">
    <source>
        <dbReference type="Proteomes" id="UP000757540"/>
    </source>
</evidence>
<accession>A0ABX2A2B6</accession>
<dbReference type="PROSITE" id="PS51186">
    <property type="entry name" value="GNAT"/>
    <property type="match status" value="1"/>
</dbReference>
<dbReference type="Proteomes" id="UP000757540">
    <property type="component" value="Unassembled WGS sequence"/>
</dbReference>
<evidence type="ECO:0000259" key="1">
    <source>
        <dbReference type="PROSITE" id="PS51186"/>
    </source>
</evidence>
<sequence>MSTGTTAWRILGVPCPDTLEAPEAWAHHGIAALEAAAQRADLGDADTAPTAAAVLADLHHQEHERTVRLVAVSPDDDGRHVIGAATLRGDLRDNPDWADLDVVVHPDHRRQGLGTALADRIEAEAAADGRPVLVTEVMYPEPAPHQATLVPPTGTGRAPADHPGITFARGRGYRLEQVERRSVLTVPLDPVVLEGHVTAARARSRDYRLHTWHDEIPDRWAEGFAVLETRMSTDVPSGEMDWAEEVWDADRVGDLVARFHQGRQEILVTAAEHVGTGELVAMTMLAHRAGPGPSADQEDTIVLRHHRGHRLGLLVKAVNLQALARSRPQTRRVHTWNAEENDHMLAINVALGFRPEGGAATLRVTRAAR</sequence>
<evidence type="ECO:0000313" key="2">
    <source>
        <dbReference type="EMBL" id="NOV97002.1"/>
    </source>
</evidence>
<name>A0ABX2A2B6_9MICO</name>
<gene>
    <name evidence="2" type="ORF">HDG69_001577</name>
</gene>
<dbReference type="InterPro" id="IPR016181">
    <property type="entry name" value="Acyl_CoA_acyltransferase"/>
</dbReference>
<dbReference type="Gene3D" id="3.40.630.30">
    <property type="match status" value="1"/>
</dbReference>
<dbReference type="Pfam" id="PF00583">
    <property type="entry name" value="Acetyltransf_1"/>
    <property type="match status" value="1"/>
</dbReference>
<comment type="caution">
    <text evidence="2">The sequence shown here is derived from an EMBL/GenBank/DDBJ whole genome shotgun (WGS) entry which is preliminary data.</text>
</comment>
<keyword evidence="3" id="KW-1185">Reference proteome</keyword>